<reference evidence="1" key="1">
    <citation type="submission" date="2021-05" db="EMBL/GenBank/DDBJ databases">
        <authorList>
            <person name="Alioto T."/>
            <person name="Alioto T."/>
            <person name="Gomez Garrido J."/>
        </authorList>
    </citation>
    <scope>NUCLEOTIDE SEQUENCE</scope>
</reference>
<dbReference type="AlphaFoldDB" id="A0A8D8NAW1"/>
<organism evidence="1">
    <name type="scientific">Culex pipiens</name>
    <name type="common">House mosquito</name>
    <dbReference type="NCBI Taxonomy" id="7175"/>
    <lineage>
        <taxon>Eukaryota</taxon>
        <taxon>Metazoa</taxon>
        <taxon>Ecdysozoa</taxon>
        <taxon>Arthropoda</taxon>
        <taxon>Hexapoda</taxon>
        <taxon>Insecta</taxon>
        <taxon>Pterygota</taxon>
        <taxon>Neoptera</taxon>
        <taxon>Endopterygota</taxon>
        <taxon>Diptera</taxon>
        <taxon>Nematocera</taxon>
        <taxon>Culicoidea</taxon>
        <taxon>Culicidae</taxon>
        <taxon>Culicinae</taxon>
        <taxon>Culicini</taxon>
        <taxon>Culex</taxon>
        <taxon>Culex</taxon>
    </lineage>
</organism>
<accession>A0A8D8NAW1</accession>
<proteinExistence type="predicted"/>
<name>A0A8D8NAW1_CULPI</name>
<dbReference type="EMBL" id="HBUE01154594">
    <property type="protein sequence ID" value="CAG6507100.1"/>
    <property type="molecule type" value="Transcribed_RNA"/>
</dbReference>
<dbReference type="EMBL" id="HBUE01259645">
    <property type="protein sequence ID" value="CAG6558429.1"/>
    <property type="molecule type" value="Transcribed_RNA"/>
</dbReference>
<sequence>MHSRSISAEDLRTGVACCWMSRRKRSNICSFAFWNRPDALMARRRNARRPLGELRIVSREYSISAAFSASGPATSAPMLATQSLARAECCVSRQPFNVDRYFSSSVDMMIRLQQIQQLTKQN</sequence>
<protein>
    <submittedName>
        <fullName evidence="1">(northern house mosquito) hypothetical protein</fullName>
    </submittedName>
</protein>
<evidence type="ECO:0000313" key="1">
    <source>
        <dbReference type="EMBL" id="CAG6558429.1"/>
    </source>
</evidence>